<reference evidence="4" key="1">
    <citation type="journal article" date="2019" name="Int. J. Syst. Evol. Microbiol.">
        <title>The Global Catalogue of Microorganisms (GCM) 10K type strain sequencing project: providing services to taxonomists for standard genome sequencing and annotation.</title>
        <authorList>
            <consortium name="The Broad Institute Genomics Platform"/>
            <consortium name="The Broad Institute Genome Sequencing Center for Infectious Disease"/>
            <person name="Wu L."/>
            <person name="Ma J."/>
        </authorList>
    </citation>
    <scope>NUCLEOTIDE SEQUENCE [LARGE SCALE GENOMIC DNA]</scope>
    <source>
        <strain evidence="4">JCM 3366</strain>
    </source>
</reference>
<feature type="transmembrane region" description="Helical" evidence="1">
    <location>
        <begin position="257"/>
        <end position="279"/>
    </location>
</feature>
<feature type="transmembrane region" description="Helical" evidence="1">
    <location>
        <begin position="106"/>
        <end position="129"/>
    </location>
</feature>
<feature type="transmembrane region" description="Helical" evidence="1">
    <location>
        <begin position="434"/>
        <end position="459"/>
    </location>
</feature>
<sequence>MEFLISAGATLFTPFPLMMMMLGVFLGIIVGAIPGLSATMLIALALPMTYLMKDTDAMTLLVSMYVGGISGGLISAILINMPGTPSSIFTTLDGFPMTRQGKAARALALGVLSSLVGGVISFLLLLAVAPPLASIALRFGPWEFFAMVMMALVLISSLGGRSFTKGIMAGFLGMLFSLPGIDPTSGNIRFTFGIPDLAAGLSLLPVLVGTFALSQVIQAAGGGIVKMESKRVSLRELTGQLRDFGEHKWNMLRSSLLGTWIGLLPGIGGNIAAMVAYSASRSLSKTPERFGQGAEEGLVSTECANNASIGGALIPLISLGIPGSTVDAILIGALLIHNVQLGPLLIVNNPEIVFSIVMTYGVANFVMFAMMIGFIPYLARLVEIPRAFVLSAVAVFCVIGTYAANNRILDVWVLLFFGVLGAVLMRLKLPLGPFVIGFVLAPIAEAEMRAGIMLTNGAIPSPADYPIAAVMLAVAVMVAVMPVIMRLRGAALKRQNQ</sequence>
<feature type="transmembrane region" description="Helical" evidence="1">
    <location>
        <begin position="411"/>
        <end position="427"/>
    </location>
</feature>
<evidence type="ECO:0000313" key="3">
    <source>
        <dbReference type="EMBL" id="MFC5585040.1"/>
    </source>
</evidence>
<dbReference type="PANTHER" id="PTHR35342:SF5">
    <property type="entry name" value="TRICARBOXYLIC TRANSPORT PROTEIN"/>
    <property type="match status" value="1"/>
</dbReference>
<keyword evidence="1" id="KW-0812">Transmembrane</keyword>
<feature type="transmembrane region" description="Helical" evidence="1">
    <location>
        <begin position="352"/>
        <end position="375"/>
    </location>
</feature>
<accession>A0ABW0T6N4</accession>
<organism evidence="3 4">
    <name type="scientific">Nitratireductor kimnyeongensis</name>
    <dbReference type="NCBI Taxonomy" id="430679"/>
    <lineage>
        <taxon>Bacteria</taxon>
        <taxon>Pseudomonadati</taxon>
        <taxon>Pseudomonadota</taxon>
        <taxon>Alphaproteobacteria</taxon>
        <taxon>Hyphomicrobiales</taxon>
        <taxon>Phyllobacteriaceae</taxon>
        <taxon>Nitratireductor</taxon>
    </lineage>
</organism>
<comment type="caution">
    <text evidence="3">The sequence shown here is derived from an EMBL/GenBank/DDBJ whole genome shotgun (WGS) entry which is preliminary data.</text>
</comment>
<dbReference type="EMBL" id="JBHSNB010000001">
    <property type="protein sequence ID" value="MFC5585040.1"/>
    <property type="molecule type" value="Genomic_DNA"/>
</dbReference>
<feature type="transmembrane region" description="Helical" evidence="1">
    <location>
        <begin position="465"/>
        <end position="485"/>
    </location>
</feature>
<evidence type="ECO:0000313" key="4">
    <source>
        <dbReference type="Proteomes" id="UP001596107"/>
    </source>
</evidence>
<keyword evidence="1" id="KW-0472">Membrane</keyword>
<gene>
    <name evidence="3" type="ORF">ACFPOD_07955</name>
</gene>
<evidence type="ECO:0000259" key="2">
    <source>
        <dbReference type="Pfam" id="PF01970"/>
    </source>
</evidence>
<protein>
    <submittedName>
        <fullName evidence="3">Tripartite tricarboxylate transporter permease</fullName>
    </submittedName>
</protein>
<dbReference type="PANTHER" id="PTHR35342">
    <property type="entry name" value="TRICARBOXYLIC TRANSPORT PROTEIN"/>
    <property type="match status" value="1"/>
</dbReference>
<proteinExistence type="predicted"/>
<name>A0ABW0T6N4_9HYPH</name>
<dbReference type="Proteomes" id="UP001596107">
    <property type="component" value="Unassembled WGS sequence"/>
</dbReference>
<feature type="transmembrane region" description="Helical" evidence="1">
    <location>
        <begin position="387"/>
        <end position="405"/>
    </location>
</feature>
<evidence type="ECO:0000256" key="1">
    <source>
        <dbReference type="SAM" id="Phobius"/>
    </source>
</evidence>
<keyword evidence="4" id="KW-1185">Reference proteome</keyword>
<feature type="transmembrane region" description="Helical" evidence="1">
    <location>
        <begin position="201"/>
        <end position="225"/>
    </location>
</feature>
<dbReference type="InterPro" id="IPR002823">
    <property type="entry name" value="DUF112_TM"/>
</dbReference>
<dbReference type="Pfam" id="PF01970">
    <property type="entry name" value="TctA"/>
    <property type="match status" value="1"/>
</dbReference>
<feature type="transmembrane region" description="Helical" evidence="1">
    <location>
        <begin position="21"/>
        <end position="46"/>
    </location>
</feature>
<feature type="transmembrane region" description="Helical" evidence="1">
    <location>
        <begin position="135"/>
        <end position="155"/>
    </location>
</feature>
<dbReference type="RefSeq" id="WP_223019215.1">
    <property type="nucleotide sequence ID" value="NZ_CP078143.1"/>
</dbReference>
<feature type="transmembrane region" description="Helical" evidence="1">
    <location>
        <begin position="58"/>
        <end position="79"/>
    </location>
</feature>
<feature type="domain" description="DUF112" evidence="2">
    <location>
        <begin position="17"/>
        <end position="436"/>
    </location>
</feature>
<keyword evidence="1" id="KW-1133">Transmembrane helix</keyword>